<dbReference type="InterPro" id="IPR015854">
    <property type="entry name" value="ABC_transpr_LolD-like"/>
</dbReference>
<comment type="similarity">
    <text evidence="4">Belongs to the ABC transporter superfamily. Macrolide exporter (TC 3.A.1.122) family.</text>
</comment>
<dbReference type="Proteomes" id="UP000319576">
    <property type="component" value="Chromosome"/>
</dbReference>
<evidence type="ECO:0000256" key="1">
    <source>
        <dbReference type="ARBA" id="ARBA00022448"/>
    </source>
</evidence>
<keyword evidence="6" id="KW-0378">Hydrolase</keyword>
<dbReference type="PANTHER" id="PTHR24220:SF86">
    <property type="entry name" value="ABC TRANSPORTER ABCH.1"/>
    <property type="match status" value="1"/>
</dbReference>
<dbReference type="InterPro" id="IPR017871">
    <property type="entry name" value="ABC_transporter-like_CS"/>
</dbReference>
<feature type="domain" description="ABC transporter" evidence="5">
    <location>
        <begin position="6"/>
        <end position="227"/>
    </location>
</feature>
<evidence type="ECO:0000313" key="6">
    <source>
        <dbReference type="EMBL" id="QDU21051.1"/>
    </source>
</evidence>
<dbReference type="GO" id="GO:0005524">
    <property type="term" value="F:ATP binding"/>
    <property type="evidence" value="ECO:0007669"/>
    <property type="project" value="UniProtKB-KW"/>
</dbReference>
<dbReference type="EC" id="3.6.3.-" evidence="6"/>
<dbReference type="SUPFAM" id="SSF52540">
    <property type="entry name" value="P-loop containing nucleoside triphosphate hydrolases"/>
    <property type="match status" value="1"/>
</dbReference>
<evidence type="ECO:0000256" key="3">
    <source>
        <dbReference type="ARBA" id="ARBA00022840"/>
    </source>
</evidence>
<proteinExistence type="inferred from homology"/>
<reference evidence="6 7" key="1">
    <citation type="submission" date="2019-02" db="EMBL/GenBank/DDBJ databases">
        <title>Deep-cultivation of Planctomycetes and their phenomic and genomic characterization uncovers novel biology.</title>
        <authorList>
            <person name="Wiegand S."/>
            <person name="Jogler M."/>
            <person name="Boedeker C."/>
            <person name="Pinto D."/>
            <person name="Vollmers J."/>
            <person name="Rivas-Marin E."/>
            <person name="Kohn T."/>
            <person name="Peeters S.H."/>
            <person name="Heuer A."/>
            <person name="Rast P."/>
            <person name="Oberbeckmann S."/>
            <person name="Bunk B."/>
            <person name="Jeske O."/>
            <person name="Meyerdierks A."/>
            <person name="Storesund J.E."/>
            <person name="Kallscheuer N."/>
            <person name="Luecker S."/>
            <person name="Lage O.M."/>
            <person name="Pohl T."/>
            <person name="Merkel B.J."/>
            <person name="Hornburger P."/>
            <person name="Mueller R.-W."/>
            <person name="Bruemmer F."/>
            <person name="Labrenz M."/>
            <person name="Spormann A.M."/>
            <person name="Op den Camp H."/>
            <person name="Overmann J."/>
            <person name="Amann R."/>
            <person name="Jetten M.S.M."/>
            <person name="Mascher T."/>
            <person name="Medema M.H."/>
            <person name="Devos D.P."/>
            <person name="Kaster A.-K."/>
            <person name="Ovreas L."/>
            <person name="Rohde M."/>
            <person name="Galperin M.Y."/>
            <person name="Jogler C."/>
        </authorList>
    </citation>
    <scope>NUCLEOTIDE SEQUENCE [LARGE SCALE GENOMIC DNA]</scope>
    <source>
        <strain evidence="6 7">ETA_A1</strain>
    </source>
</reference>
<name>A0A517XU66_9BACT</name>
<dbReference type="InterPro" id="IPR017911">
    <property type="entry name" value="MacB-like_ATP-bd"/>
</dbReference>
<dbReference type="FunFam" id="3.40.50.300:FF:000032">
    <property type="entry name" value="Export ABC transporter ATP-binding protein"/>
    <property type="match status" value="1"/>
</dbReference>
<keyword evidence="7" id="KW-1185">Reference proteome</keyword>
<organism evidence="6 7">
    <name type="scientific">Urbifossiella limnaea</name>
    <dbReference type="NCBI Taxonomy" id="2528023"/>
    <lineage>
        <taxon>Bacteria</taxon>
        <taxon>Pseudomonadati</taxon>
        <taxon>Planctomycetota</taxon>
        <taxon>Planctomycetia</taxon>
        <taxon>Gemmatales</taxon>
        <taxon>Gemmataceae</taxon>
        <taxon>Urbifossiella</taxon>
    </lineage>
</organism>
<dbReference type="PROSITE" id="PS00211">
    <property type="entry name" value="ABC_TRANSPORTER_1"/>
    <property type="match status" value="1"/>
</dbReference>
<dbReference type="GO" id="GO:0098796">
    <property type="term" value="C:membrane protein complex"/>
    <property type="evidence" value="ECO:0007669"/>
    <property type="project" value="UniProtKB-ARBA"/>
</dbReference>
<keyword evidence="1" id="KW-0813">Transport</keyword>
<accession>A0A517XU66</accession>
<evidence type="ECO:0000256" key="2">
    <source>
        <dbReference type="ARBA" id="ARBA00022741"/>
    </source>
</evidence>
<dbReference type="GO" id="GO:0005886">
    <property type="term" value="C:plasma membrane"/>
    <property type="evidence" value="ECO:0007669"/>
    <property type="project" value="TreeGrafter"/>
</dbReference>
<sequence>MTEPLIEARDLYKQYPDGQVRALNGVTLAVAAGEFVAITGPSGCGKSTLLNLLGALDRPDRGEVFFRGESLTRHADLDRFRARQIGFVFQSFFLLPTLTARENVQVPMFGGTLGASDRARKADELLGLVGMSKRAGHRSGQLSVGERQRVALARALANDPALLLADEPTGNLDSENAAHVLDLLTTLQHHRGLTLVMVTHSADLAERADRVVRMRDGRVESGAAATAP</sequence>
<dbReference type="Gene3D" id="3.40.50.300">
    <property type="entry name" value="P-loop containing nucleotide triphosphate hydrolases"/>
    <property type="match status" value="1"/>
</dbReference>
<dbReference type="PANTHER" id="PTHR24220">
    <property type="entry name" value="IMPORT ATP-BINDING PROTEIN"/>
    <property type="match status" value="1"/>
</dbReference>
<dbReference type="InterPro" id="IPR003439">
    <property type="entry name" value="ABC_transporter-like_ATP-bd"/>
</dbReference>
<dbReference type="CDD" id="cd03255">
    <property type="entry name" value="ABC_MJ0796_LolCDE_FtsE"/>
    <property type="match status" value="1"/>
</dbReference>
<dbReference type="PROSITE" id="PS50893">
    <property type="entry name" value="ABC_TRANSPORTER_2"/>
    <property type="match status" value="1"/>
</dbReference>
<dbReference type="RefSeq" id="WP_145239655.1">
    <property type="nucleotide sequence ID" value="NZ_CP036273.1"/>
</dbReference>
<dbReference type="SMART" id="SM00382">
    <property type="entry name" value="AAA"/>
    <property type="match status" value="1"/>
</dbReference>
<dbReference type="EMBL" id="CP036273">
    <property type="protein sequence ID" value="QDU21051.1"/>
    <property type="molecule type" value="Genomic_DNA"/>
</dbReference>
<dbReference type="OrthoDB" id="273392at2"/>
<evidence type="ECO:0000256" key="4">
    <source>
        <dbReference type="ARBA" id="ARBA00038388"/>
    </source>
</evidence>
<dbReference type="GO" id="GO:0016887">
    <property type="term" value="F:ATP hydrolysis activity"/>
    <property type="evidence" value="ECO:0007669"/>
    <property type="project" value="InterPro"/>
</dbReference>
<keyword evidence="6" id="KW-0449">Lipoprotein</keyword>
<gene>
    <name evidence="6" type="primary">lolD_2</name>
    <name evidence="6" type="ORF">ETAA1_30150</name>
</gene>
<evidence type="ECO:0000313" key="7">
    <source>
        <dbReference type="Proteomes" id="UP000319576"/>
    </source>
</evidence>
<keyword evidence="3 6" id="KW-0067">ATP-binding</keyword>
<dbReference type="GO" id="GO:0022857">
    <property type="term" value="F:transmembrane transporter activity"/>
    <property type="evidence" value="ECO:0007669"/>
    <property type="project" value="TreeGrafter"/>
</dbReference>
<dbReference type="KEGG" id="uli:ETAA1_30150"/>
<dbReference type="Pfam" id="PF00005">
    <property type="entry name" value="ABC_tran"/>
    <property type="match status" value="1"/>
</dbReference>
<dbReference type="InterPro" id="IPR027417">
    <property type="entry name" value="P-loop_NTPase"/>
</dbReference>
<protein>
    <submittedName>
        <fullName evidence="6">Lipoprotein-releasing system ATP-binding protein LolD</fullName>
        <ecNumber evidence="6">3.6.3.-</ecNumber>
    </submittedName>
</protein>
<evidence type="ECO:0000259" key="5">
    <source>
        <dbReference type="PROSITE" id="PS50893"/>
    </source>
</evidence>
<keyword evidence="2" id="KW-0547">Nucleotide-binding</keyword>
<dbReference type="InterPro" id="IPR003593">
    <property type="entry name" value="AAA+_ATPase"/>
</dbReference>
<dbReference type="AlphaFoldDB" id="A0A517XU66"/>